<feature type="domain" description="Bacterial Ig-like" evidence="1">
    <location>
        <begin position="283"/>
        <end position="374"/>
    </location>
</feature>
<evidence type="ECO:0000313" key="3">
    <source>
        <dbReference type="Proteomes" id="UP000092713"/>
    </source>
</evidence>
<name>A0A1A7C709_9BURK</name>
<dbReference type="InterPro" id="IPR044016">
    <property type="entry name" value="Big_13"/>
</dbReference>
<feature type="domain" description="Bacterial Ig-like" evidence="1">
    <location>
        <begin position="1"/>
        <end position="68"/>
    </location>
</feature>
<protein>
    <submittedName>
        <fullName evidence="2">Ig-like domain (Group 3)</fullName>
    </submittedName>
</protein>
<feature type="domain" description="Bacterial Ig-like" evidence="1">
    <location>
        <begin position="179"/>
        <end position="273"/>
    </location>
</feature>
<feature type="non-terminal residue" evidence="2">
    <location>
        <position position="1"/>
    </location>
</feature>
<dbReference type="Pfam" id="PF19077">
    <property type="entry name" value="Big_13"/>
    <property type="match status" value="6"/>
</dbReference>
<keyword evidence="3" id="KW-1185">Reference proteome</keyword>
<dbReference type="EMBL" id="LOCQ01000017">
    <property type="protein sequence ID" value="OBV41696.1"/>
    <property type="molecule type" value="Genomic_DNA"/>
</dbReference>
<evidence type="ECO:0000259" key="1">
    <source>
        <dbReference type="Pfam" id="PF19077"/>
    </source>
</evidence>
<feature type="non-terminal residue" evidence="2">
    <location>
        <position position="576"/>
    </location>
</feature>
<organism evidence="2 3">
    <name type="scientific">Janthinobacterium psychrotolerans</name>
    <dbReference type="NCBI Taxonomy" id="1747903"/>
    <lineage>
        <taxon>Bacteria</taxon>
        <taxon>Pseudomonadati</taxon>
        <taxon>Pseudomonadota</taxon>
        <taxon>Betaproteobacteria</taxon>
        <taxon>Burkholderiales</taxon>
        <taxon>Oxalobacteraceae</taxon>
        <taxon>Janthinobacterium</taxon>
    </lineage>
</organism>
<dbReference type="RefSeq" id="WP_245714209.1">
    <property type="nucleotide sequence ID" value="NZ_LOCQ01000017.1"/>
</dbReference>
<feature type="domain" description="Bacterial Ig-like" evidence="1">
    <location>
        <begin position="485"/>
        <end position="571"/>
    </location>
</feature>
<dbReference type="NCBIfam" id="NF033510">
    <property type="entry name" value="Ca_tandemer"/>
    <property type="match status" value="6"/>
</dbReference>
<proteinExistence type="predicted"/>
<gene>
    <name evidence="2" type="ORF">ASR47_10461</name>
</gene>
<comment type="caution">
    <text evidence="2">The sequence shown here is derived from an EMBL/GenBank/DDBJ whole genome shotgun (WGS) entry which is preliminary data.</text>
</comment>
<evidence type="ECO:0000313" key="2">
    <source>
        <dbReference type="EMBL" id="OBV41696.1"/>
    </source>
</evidence>
<dbReference type="Gene3D" id="2.60.40.10">
    <property type="entry name" value="Immunoglobulins"/>
    <property type="match status" value="6"/>
</dbReference>
<dbReference type="STRING" id="1747903.ASR47_10461"/>
<accession>A0A1A7C709</accession>
<dbReference type="AlphaFoldDB" id="A0A1A7C709"/>
<reference evidence="2 3" key="1">
    <citation type="submission" date="2016-04" db="EMBL/GenBank/DDBJ databases">
        <title>Draft genome sequence of Janthinobacterium psychrotolerans sp. nov., isolated from freshwater sediments in Denmark.</title>
        <authorList>
            <person name="Gong X."/>
            <person name="Skrivergaard S."/>
            <person name="Korsgaard B.S."/>
            <person name="Schreiber L."/>
            <person name="Marshall I.P."/>
            <person name="Finster K."/>
            <person name="Schramm A."/>
        </authorList>
    </citation>
    <scope>NUCLEOTIDE SEQUENCE [LARGE SCALE GENOMIC DNA]</scope>
    <source>
        <strain evidence="2 3">S3-2</strain>
    </source>
</reference>
<dbReference type="InterPro" id="IPR013783">
    <property type="entry name" value="Ig-like_fold"/>
</dbReference>
<feature type="domain" description="Bacterial Ig-like" evidence="1">
    <location>
        <begin position="77"/>
        <end position="170"/>
    </location>
</feature>
<sequence>TGTAEAGSTVTLYDTDGTTVLGTAVATGGVWSITSSALASGAHSLTVKAVDAAGNTSAASPALAITIDATAPAAPDAPALALASDSGASNTDGVTRITTPVITGTAEARSTVTLYDTDGTTVLGTAVATGGVWSITSSALATGAHSLTVKAVDAAGNTSVASPALAITIDATAPAAPDAPALALASDSGASNTDGVTRITTPTFTGTAEAGSTVTLYDTDGTTVLGTAVATGGVWSITSSALATGAHSLTLKAVDSAGNASLNSAALTITIDTTAPAAPSAPVLALASDSGSSNTDGLTSITTPTVTGSAEAGSLVTLYDTDGTTVLGTAVATGGVWSITSSALASGAHSLSVKAVDAAGNSSVASPALAITIDSTAPATPSAPALALASDSGASNTDGVTSVTTPTVTGSAEAGSLVTLYDTDGTTVLGTAVATGGVWSITSSALASGAHSLTVKAVDAAGNTSVASPALAITIDATAPAAPNAPALALASDSGASNTDGVTRITTPTFTGTAEAGSLVTLYDTDGTTVLGTAVATGGVWSITSSALATGAHSLTVKAVDAAGNTSAASAALSII</sequence>
<dbReference type="Proteomes" id="UP000092713">
    <property type="component" value="Unassembled WGS sequence"/>
</dbReference>
<feature type="domain" description="Bacterial Ig-like" evidence="1">
    <location>
        <begin position="381"/>
        <end position="476"/>
    </location>
</feature>